<evidence type="ECO:0008006" key="3">
    <source>
        <dbReference type="Google" id="ProtNLM"/>
    </source>
</evidence>
<gene>
    <name evidence="1" type="ORF">SAMN04488029_1887</name>
</gene>
<evidence type="ECO:0000313" key="1">
    <source>
        <dbReference type="EMBL" id="SMD34181.1"/>
    </source>
</evidence>
<dbReference type="EMBL" id="FWYF01000002">
    <property type="protein sequence ID" value="SMD34181.1"/>
    <property type="molecule type" value="Genomic_DNA"/>
</dbReference>
<protein>
    <recommendedName>
        <fullName evidence="3">DUF4292 domain-containing protein</fullName>
    </recommendedName>
</protein>
<dbReference type="Proteomes" id="UP000192472">
    <property type="component" value="Unassembled WGS sequence"/>
</dbReference>
<dbReference type="OrthoDB" id="849114at2"/>
<dbReference type="Pfam" id="PF14125">
    <property type="entry name" value="DUF4292"/>
    <property type="match status" value="1"/>
</dbReference>
<accession>A0A1W2GC53</accession>
<reference evidence="1 2" key="1">
    <citation type="submission" date="2017-04" db="EMBL/GenBank/DDBJ databases">
        <authorList>
            <person name="Afonso C.L."/>
            <person name="Miller P.J."/>
            <person name="Scott M.A."/>
            <person name="Spackman E."/>
            <person name="Goraichik I."/>
            <person name="Dimitrov K.M."/>
            <person name="Suarez D.L."/>
            <person name="Swayne D.E."/>
        </authorList>
    </citation>
    <scope>NUCLEOTIDE SEQUENCE [LARGE SCALE GENOMIC DNA]</scope>
    <source>
        <strain evidence="1 2">DSM 26133</strain>
    </source>
</reference>
<dbReference type="STRING" id="692418.SAMN04488029_1887"/>
<dbReference type="PROSITE" id="PS51257">
    <property type="entry name" value="PROKAR_LIPOPROTEIN"/>
    <property type="match status" value="1"/>
</dbReference>
<dbReference type="AlphaFoldDB" id="A0A1W2GC53"/>
<evidence type="ECO:0000313" key="2">
    <source>
        <dbReference type="Proteomes" id="UP000192472"/>
    </source>
</evidence>
<dbReference type="InterPro" id="IPR025634">
    <property type="entry name" value="DUF4292"/>
</dbReference>
<name>A0A1W2GC53_REIFA</name>
<dbReference type="RefSeq" id="WP_084372577.1">
    <property type="nucleotide sequence ID" value="NZ_FWYF01000002.1"/>
</dbReference>
<keyword evidence="2" id="KW-1185">Reference proteome</keyword>
<sequence length="249" mass="28611">MNRFILCLAGLVMFTACSKKLAIFSSKSSQLNLNNLDYDNISLRSKIKYKDENSDLKATANIRVKKDSIIWFSLTPGLGIEAARGIVTKDSIVIIDKIHKEYQILKVSELSEKYHFDFDLKLLESIIIGNLIWPITSNDDIKKEEGYFKVQKTEGDLMVMNFIGTNSMKLEKIQAVSDTSRNAMFIDYSEFLKVENKIMPSEINAQINYRSKRNKAKKVSKVQIRHSKISINKEDLNFSFSIPDKYEPM</sequence>
<proteinExistence type="predicted"/>
<organism evidence="1 2">
    <name type="scientific">Reichenbachiella faecimaris</name>
    <dbReference type="NCBI Taxonomy" id="692418"/>
    <lineage>
        <taxon>Bacteria</taxon>
        <taxon>Pseudomonadati</taxon>
        <taxon>Bacteroidota</taxon>
        <taxon>Cytophagia</taxon>
        <taxon>Cytophagales</taxon>
        <taxon>Reichenbachiellaceae</taxon>
        <taxon>Reichenbachiella</taxon>
    </lineage>
</organism>